<dbReference type="RefSeq" id="XP_025546123.1">
    <property type="nucleotide sequence ID" value="XM_025697386.1"/>
</dbReference>
<name>A0A395HHJ9_ASPHC</name>
<keyword evidence="5" id="KW-1185">Reference proteome</keyword>
<protein>
    <submittedName>
        <fullName evidence="4">NAD dependent epimerase/dehydratase</fullName>
    </submittedName>
</protein>
<dbReference type="VEuPathDB" id="FungiDB:BO97DRAFT_429766"/>
<dbReference type="GeneID" id="37201675"/>
<evidence type="ECO:0000313" key="4">
    <source>
        <dbReference type="EMBL" id="RAL06969.1"/>
    </source>
</evidence>
<dbReference type="EMBL" id="KZ824344">
    <property type="protein sequence ID" value="RAL06969.1"/>
    <property type="molecule type" value="Genomic_DNA"/>
</dbReference>
<evidence type="ECO:0000256" key="1">
    <source>
        <dbReference type="ARBA" id="ARBA00023002"/>
    </source>
</evidence>
<dbReference type="PANTHER" id="PTHR10366">
    <property type="entry name" value="NAD DEPENDENT EPIMERASE/DEHYDRATASE"/>
    <property type="match status" value="1"/>
</dbReference>
<dbReference type="AlphaFoldDB" id="A0A395HHJ9"/>
<dbReference type="PANTHER" id="PTHR10366:SF814">
    <property type="entry name" value="NAD-DEPENDENT EPIMERASE_DEHYDRATASE DOMAIN-CONTAINING PROTEIN"/>
    <property type="match status" value="1"/>
</dbReference>
<dbReference type="InterPro" id="IPR050425">
    <property type="entry name" value="NAD(P)_dehydrat-like"/>
</dbReference>
<dbReference type="InterPro" id="IPR001509">
    <property type="entry name" value="Epimerase_deHydtase"/>
</dbReference>
<dbReference type="Proteomes" id="UP000248961">
    <property type="component" value="Unassembled WGS sequence"/>
</dbReference>
<dbReference type="OrthoDB" id="2735536at2759"/>
<sequence>MSTSYHELHVPLTGASGFVASHILSILLEVGKVHFVIVADFTSRTLFNTWFKDTKVPFDYDIHTASPLKFNIEDMQREMIEPAVQGTTQILQSALQHGGSTLKRFVLLGSAVSVTAQQAIERKDSVLGYNVSNTQVEKKAWDFMTEYKPQFDLTVINPDIITGPMIHPMEGRGSINETNYFAVASFIDETNPRVEEVLFPFYHFVDVRNVARSHVDALTNPAAAGQHILLVSGLITPQLVVNFIRKHFPNLRNNVLERMPAKELPEGVHPTGWDMRVSLAILSKGSGSEWRYIGLEDSVKDTVQSMIQRGVLTN</sequence>
<feature type="domain" description="NAD-dependent epimerase/dehydratase" evidence="3">
    <location>
        <begin position="12"/>
        <end position="225"/>
    </location>
</feature>
<evidence type="ECO:0000313" key="5">
    <source>
        <dbReference type="Proteomes" id="UP000248961"/>
    </source>
</evidence>
<dbReference type="GO" id="GO:0016616">
    <property type="term" value="F:oxidoreductase activity, acting on the CH-OH group of donors, NAD or NADP as acceptor"/>
    <property type="evidence" value="ECO:0007669"/>
    <property type="project" value="TreeGrafter"/>
</dbReference>
<dbReference type="Pfam" id="PF01370">
    <property type="entry name" value="Epimerase"/>
    <property type="match status" value="1"/>
</dbReference>
<keyword evidence="1" id="KW-0560">Oxidoreductase</keyword>
<accession>A0A395HHJ9</accession>
<evidence type="ECO:0000259" key="3">
    <source>
        <dbReference type="Pfam" id="PF01370"/>
    </source>
</evidence>
<dbReference type="STRING" id="1450537.A0A395HHJ9"/>
<dbReference type="InterPro" id="IPR036291">
    <property type="entry name" value="NAD(P)-bd_dom_sf"/>
</dbReference>
<organism evidence="4 5">
    <name type="scientific">Aspergillus homomorphus (strain CBS 101889)</name>
    <dbReference type="NCBI Taxonomy" id="1450537"/>
    <lineage>
        <taxon>Eukaryota</taxon>
        <taxon>Fungi</taxon>
        <taxon>Dikarya</taxon>
        <taxon>Ascomycota</taxon>
        <taxon>Pezizomycotina</taxon>
        <taxon>Eurotiomycetes</taxon>
        <taxon>Eurotiomycetidae</taxon>
        <taxon>Eurotiales</taxon>
        <taxon>Aspergillaceae</taxon>
        <taxon>Aspergillus</taxon>
        <taxon>Aspergillus subgen. Circumdati</taxon>
    </lineage>
</organism>
<reference evidence="4 5" key="1">
    <citation type="submission" date="2018-02" db="EMBL/GenBank/DDBJ databases">
        <title>The genomes of Aspergillus section Nigri reveals drivers in fungal speciation.</title>
        <authorList>
            <consortium name="DOE Joint Genome Institute"/>
            <person name="Vesth T.C."/>
            <person name="Nybo J."/>
            <person name="Theobald S."/>
            <person name="Brandl J."/>
            <person name="Frisvad J.C."/>
            <person name="Nielsen K.F."/>
            <person name="Lyhne E.K."/>
            <person name="Kogle M.E."/>
            <person name="Kuo A."/>
            <person name="Riley R."/>
            <person name="Clum A."/>
            <person name="Nolan M."/>
            <person name="Lipzen A."/>
            <person name="Salamov A."/>
            <person name="Henrissat B."/>
            <person name="Wiebenga A."/>
            <person name="De vries R.P."/>
            <person name="Grigoriev I.V."/>
            <person name="Mortensen U.H."/>
            <person name="Andersen M.R."/>
            <person name="Baker S.E."/>
        </authorList>
    </citation>
    <scope>NUCLEOTIDE SEQUENCE [LARGE SCALE GENOMIC DNA]</scope>
    <source>
        <strain evidence="4 5">CBS 101889</strain>
    </source>
</reference>
<comment type="similarity">
    <text evidence="2">Belongs to the NAD(P)-dependent epimerase/dehydratase family. Dihydroflavonol-4-reductase subfamily.</text>
</comment>
<dbReference type="Gene3D" id="3.40.50.720">
    <property type="entry name" value="NAD(P)-binding Rossmann-like Domain"/>
    <property type="match status" value="1"/>
</dbReference>
<evidence type="ECO:0000256" key="2">
    <source>
        <dbReference type="ARBA" id="ARBA00023445"/>
    </source>
</evidence>
<proteinExistence type="inferred from homology"/>
<dbReference type="SUPFAM" id="SSF51735">
    <property type="entry name" value="NAD(P)-binding Rossmann-fold domains"/>
    <property type="match status" value="1"/>
</dbReference>
<gene>
    <name evidence="4" type="ORF">BO97DRAFT_429766</name>
</gene>